<accession>A0A6P4BT49</accession>
<dbReference type="PROSITE" id="PS00307">
    <property type="entry name" value="LECTIN_LEGUME_BETA"/>
    <property type="match status" value="1"/>
</dbReference>
<dbReference type="KEGG" id="adu:107467968"/>
<reference evidence="6" key="2">
    <citation type="submission" date="2025-08" db="UniProtKB">
        <authorList>
            <consortium name="RefSeq"/>
        </authorList>
    </citation>
    <scope>IDENTIFICATION</scope>
    <source>
        <tissue evidence="6">Whole plant</tissue>
    </source>
</reference>
<dbReference type="RefSeq" id="XP_015942682.1">
    <property type="nucleotide sequence ID" value="XM_016087196.3"/>
</dbReference>
<dbReference type="InterPro" id="IPR001220">
    <property type="entry name" value="Legume_lectin_dom"/>
</dbReference>
<organism evidence="5 6">
    <name type="scientific">Arachis duranensis</name>
    <name type="common">Wild peanut</name>
    <dbReference type="NCBI Taxonomy" id="130453"/>
    <lineage>
        <taxon>Eukaryota</taxon>
        <taxon>Viridiplantae</taxon>
        <taxon>Streptophyta</taxon>
        <taxon>Embryophyta</taxon>
        <taxon>Tracheophyta</taxon>
        <taxon>Spermatophyta</taxon>
        <taxon>Magnoliopsida</taxon>
        <taxon>eudicotyledons</taxon>
        <taxon>Gunneridae</taxon>
        <taxon>Pentapetalae</taxon>
        <taxon>rosids</taxon>
        <taxon>fabids</taxon>
        <taxon>Fabales</taxon>
        <taxon>Fabaceae</taxon>
        <taxon>Papilionoideae</taxon>
        <taxon>50 kb inversion clade</taxon>
        <taxon>dalbergioids sensu lato</taxon>
        <taxon>Dalbergieae</taxon>
        <taxon>Pterocarpus clade</taxon>
        <taxon>Arachis</taxon>
    </lineage>
</organism>
<dbReference type="CDD" id="cd06899">
    <property type="entry name" value="lectin_legume_LecRK_Arcelin_ConA"/>
    <property type="match status" value="1"/>
</dbReference>
<dbReference type="InterPro" id="IPR019825">
    <property type="entry name" value="Lectin_legB_Mn/Ca_BS"/>
</dbReference>
<keyword evidence="5" id="KW-1185">Reference proteome</keyword>
<protein>
    <submittedName>
        <fullName evidence="6">Mannose-specific lectin CML-2</fullName>
    </submittedName>
</protein>
<dbReference type="Pfam" id="PF00139">
    <property type="entry name" value="Lectin_legB"/>
    <property type="match status" value="1"/>
</dbReference>
<dbReference type="PROSITE" id="PS00308">
    <property type="entry name" value="LECTIN_LEGUME_ALPHA"/>
    <property type="match status" value="1"/>
</dbReference>
<proteinExistence type="inferred from homology"/>
<dbReference type="InterPro" id="IPR050258">
    <property type="entry name" value="Leguminous_Lectin"/>
</dbReference>
<keyword evidence="3" id="KW-0732">Signal</keyword>
<dbReference type="PIRSF" id="PIRSF002690">
    <property type="entry name" value="L-type_lectin_plant"/>
    <property type="match status" value="1"/>
</dbReference>
<gene>
    <name evidence="6" type="primary">LOC107467968</name>
</gene>
<evidence type="ECO:0000256" key="1">
    <source>
        <dbReference type="ARBA" id="ARBA00007606"/>
    </source>
</evidence>
<sequence length="278" mass="30645">MAKPTLSLFSSIAIFLTLLNLATSQDSLSFSFNNFEQEAERNLILQGDAHIDPNVLQLTRTDSNEISVGRALYLAQVHLSDKSTNRLANLQIQFSFSLKSRGSSHPADGLAVFLAPADTTIPPGSNGGLLGLFEPANALNASANKVIAVEFDTFFDRSSNAWDPSYTHIGIDVNSIKSAKTVRWDRRDDQILNVLVTYTASSRTLAVSATYPDGKKYELSHEVDFAKELPEYVRVGFSAATGQQFQSHTLHSWSFTSVLLNTVTMENEYLVFTRGIEK</sequence>
<evidence type="ECO:0000313" key="5">
    <source>
        <dbReference type="Proteomes" id="UP000515211"/>
    </source>
</evidence>
<dbReference type="InterPro" id="IPR000985">
    <property type="entry name" value="Lectin_LegA_CS"/>
</dbReference>
<dbReference type="PANTHER" id="PTHR32401:SF47">
    <property type="entry name" value="LEGUME LECTIN DOMAIN-CONTAINING PROTEIN"/>
    <property type="match status" value="1"/>
</dbReference>
<reference evidence="5" key="1">
    <citation type="journal article" date="2016" name="Nat. Genet.">
        <title>The genome sequences of Arachis duranensis and Arachis ipaensis, the diploid ancestors of cultivated peanut.</title>
        <authorList>
            <person name="Bertioli D.J."/>
            <person name="Cannon S.B."/>
            <person name="Froenicke L."/>
            <person name="Huang G."/>
            <person name="Farmer A.D."/>
            <person name="Cannon E.K."/>
            <person name="Liu X."/>
            <person name="Gao D."/>
            <person name="Clevenger J."/>
            <person name="Dash S."/>
            <person name="Ren L."/>
            <person name="Moretzsohn M.C."/>
            <person name="Shirasawa K."/>
            <person name="Huang W."/>
            <person name="Vidigal B."/>
            <person name="Abernathy B."/>
            <person name="Chu Y."/>
            <person name="Niederhuth C.E."/>
            <person name="Umale P."/>
            <person name="Araujo A.C."/>
            <person name="Kozik A."/>
            <person name="Kim K.D."/>
            <person name="Burow M.D."/>
            <person name="Varshney R.K."/>
            <person name="Wang X."/>
            <person name="Zhang X."/>
            <person name="Barkley N."/>
            <person name="Guimaraes P.M."/>
            <person name="Isobe S."/>
            <person name="Guo B."/>
            <person name="Liao B."/>
            <person name="Stalker H.T."/>
            <person name="Schmitz R.J."/>
            <person name="Scheffler B.E."/>
            <person name="Leal-Bertioli S.C."/>
            <person name="Xun X."/>
            <person name="Jackson S.A."/>
            <person name="Michelmore R."/>
            <person name="Ozias-Akins P."/>
        </authorList>
    </citation>
    <scope>NUCLEOTIDE SEQUENCE [LARGE SCALE GENOMIC DNA]</scope>
    <source>
        <strain evidence="5">cv. V14167</strain>
    </source>
</reference>
<dbReference type="GeneID" id="107467968"/>
<dbReference type="InterPro" id="IPR016363">
    <property type="entry name" value="L-lectin"/>
</dbReference>
<evidence type="ECO:0000256" key="3">
    <source>
        <dbReference type="SAM" id="SignalP"/>
    </source>
</evidence>
<evidence type="ECO:0000313" key="6">
    <source>
        <dbReference type="RefSeq" id="XP_015942682.1"/>
    </source>
</evidence>
<evidence type="ECO:0000259" key="4">
    <source>
        <dbReference type="Pfam" id="PF00139"/>
    </source>
</evidence>
<evidence type="ECO:0000256" key="2">
    <source>
        <dbReference type="ARBA" id="ARBA00022734"/>
    </source>
</evidence>
<dbReference type="Gene3D" id="2.60.120.200">
    <property type="match status" value="1"/>
</dbReference>
<dbReference type="Proteomes" id="UP000515211">
    <property type="component" value="Chromosome 9"/>
</dbReference>
<dbReference type="PANTHER" id="PTHR32401">
    <property type="entry name" value="CONCANAVALIN A-LIKE LECTIN FAMILY PROTEIN"/>
    <property type="match status" value="1"/>
</dbReference>
<dbReference type="SUPFAM" id="SSF49899">
    <property type="entry name" value="Concanavalin A-like lectins/glucanases"/>
    <property type="match status" value="1"/>
</dbReference>
<keyword evidence="2" id="KW-0430">Lectin</keyword>
<dbReference type="OrthoDB" id="2014373at2759"/>
<feature type="signal peptide" evidence="3">
    <location>
        <begin position="1"/>
        <end position="24"/>
    </location>
</feature>
<dbReference type="InterPro" id="IPR013320">
    <property type="entry name" value="ConA-like_dom_sf"/>
</dbReference>
<name>A0A6P4BT49_ARADU</name>
<dbReference type="AlphaFoldDB" id="A0A6P4BT49"/>
<dbReference type="GO" id="GO:0030246">
    <property type="term" value="F:carbohydrate binding"/>
    <property type="evidence" value="ECO:0007669"/>
    <property type="project" value="UniProtKB-KW"/>
</dbReference>
<feature type="domain" description="Legume lectin" evidence="4">
    <location>
        <begin position="27"/>
        <end position="258"/>
    </location>
</feature>
<comment type="similarity">
    <text evidence="1">Belongs to the leguminous lectin family.</text>
</comment>
<feature type="chain" id="PRO_5028294488" evidence="3">
    <location>
        <begin position="25"/>
        <end position="278"/>
    </location>
</feature>